<dbReference type="Pfam" id="PF04717">
    <property type="entry name" value="Phage_base_V"/>
    <property type="match status" value="1"/>
</dbReference>
<dbReference type="EMBL" id="AWVH01000008">
    <property type="protein sequence ID" value="ERJ93999.1"/>
    <property type="molecule type" value="Genomic_DNA"/>
</dbReference>
<keyword evidence="3" id="KW-1185">Reference proteome</keyword>
<proteinExistence type="predicted"/>
<evidence type="ECO:0000259" key="1">
    <source>
        <dbReference type="Pfam" id="PF04717"/>
    </source>
</evidence>
<gene>
    <name evidence="2" type="ORF">HMPREF9193_00513</name>
</gene>
<sequence>MKAQFFWGKVSDNQDPDKQHRVRVSIRGNENESSEWIPVITPYAGTEAGVYLLPNVDDQVAVISLDNACKDKFVLGAIWDDNAAPPETEENTEADLNQDGKNALHFFKGKNGAMLILDDTEKSEKLQLISADPKTRLEFSEADKLITLNSEKDLSLNAKELLSFKAKEIEIKASKKITCKNKDLQIKADQKINIKAGQNICAKGSDIALN</sequence>
<evidence type="ECO:0000313" key="2">
    <source>
        <dbReference type="EMBL" id="ERJ93999.1"/>
    </source>
</evidence>
<dbReference type="RefSeq" id="WP_021688025.1">
    <property type="nucleotide sequence ID" value="NZ_KI260570.1"/>
</dbReference>
<accession>A0ABN0P0N9</accession>
<dbReference type="InterPro" id="IPR006531">
    <property type="entry name" value="Gp5/Vgr_OB"/>
</dbReference>
<reference evidence="2 3" key="1">
    <citation type="submission" date="2013-08" db="EMBL/GenBank/DDBJ databases">
        <authorList>
            <person name="Weinstock G."/>
            <person name="Sodergren E."/>
            <person name="Wylie T."/>
            <person name="Fulton L."/>
            <person name="Fulton R."/>
            <person name="Fronick C."/>
            <person name="O'Laughlin M."/>
            <person name="Godfrey J."/>
            <person name="Miner T."/>
            <person name="Herter B."/>
            <person name="Appelbaum E."/>
            <person name="Cordes M."/>
            <person name="Lek S."/>
            <person name="Wollam A."/>
            <person name="Pepin K.H."/>
            <person name="Palsikar V.B."/>
            <person name="Mitreva M."/>
            <person name="Wilson R.K."/>
        </authorList>
    </citation>
    <scope>NUCLEOTIDE SEQUENCE [LARGE SCALE GENOMIC DNA]</scope>
    <source>
        <strain evidence="2 3">ATCC 700332</strain>
    </source>
</reference>
<name>A0ABN0P0N9_TRELE</name>
<dbReference type="InterPro" id="IPR037026">
    <property type="entry name" value="Vgr_OB-fold_dom_sf"/>
</dbReference>
<organism evidence="2 3">
    <name type="scientific">Treponema lecithinolyticum ATCC 700332</name>
    <dbReference type="NCBI Taxonomy" id="1321815"/>
    <lineage>
        <taxon>Bacteria</taxon>
        <taxon>Pseudomonadati</taxon>
        <taxon>Spirochaetota</taxon>
        <taxon>Spirochaetia</taxon>
        <taxon>Spirochaetales</taxon>
        <taxon>Treponemataceae</taxon>
        <taxon>Treponema</taxon>
    </lineage>
</organism>
<dbReference type="Gene3D" id="2.40.50.230">
    <property type="entry name" value="Gp5 N-terminal domain"/>
    <property type="match status" value="1"/>
</dbReference>
<dbReference type="Proteomes" id="UP000016649">
    <property type="component" value="Unassembled WGS sequence"/>
</dbReference>
<protein>
    <recommendedName>
        <fullName evidence="1">Gp5/Type VI secretion system Vgr protein OB-fold domain-containing protein</fullName>
    </recommendedName>
</protein>
<feature type="domain" description="Gp5/Type VI secretion system Vgr protein OB-fold" evidence="1">
    <location>
        <begin position="8"/>
        <end position="79"/>
    </location>
</feature>
<evidence type="ECO:0000313" key="3">
    <source>
        <dbReference type="Proteomes" id="UP000016649"/>
    </source>
</evidence>
<comment type="caution">
    <text evidence="2">The sequence shown here is derived from an EMBL/GenBank/DDBJ whole genome shotgun (WGS) entry which is preliminary data.</text>
</comment>
<dbReference type="SUPFAM" id="SSF69255">
    <property type="entry name" value="gp5 N-terminal domain-like"/>
    <property type="match status" value="1"/>
</dbReference>